<evidence type="ECO:0000313" key="1">
    <source>
        <dbReference type="EMBL" id="SBS70785.1"/>
    </source>
</evidence>
<dbReference type="AlphaFoldDB" id="A0A1Y5NWP6"/>
<name>A0A1Y5NWP6_9MYCO</name>
<reference evidence="1" key="1">
    <citation type="submission" date="2016-03" db="EMBL/GenBank/DDBJ databases">
        <authorList>
            <person name="Ploux O."/>
        </authorList>
    </citation>
    <scope>NUCLEOTIDE SEQUENCE</scope>
    <source>
        <strain evidence="1">UC10</strain>
    </source>
</reference>
<accession>A0A1Y5NWP6</accession>
<dbReference type="EMBL" id="FLQS01000001">
    <property type="protein sequence ID" value="SBS70785.1"/>
    <property type="molecule type" value="Genomic_DNA"/>
</dbReference>
<protein>
    <submittedName>
        <fullName evidence="1">Uncharacterized protein</fullName>
    </submittedName>
</protein>
<proteinExistence type="predicted"/>
<sequence length="22" mass="2676">MELRAMIALNFRSQFHFNEFSS</sequence>
<organism evidence="1">
    <name type="scientific">uncultured Mycobacterium sp</name>
    <dbReference type="NCBI Taxonomy" id="171292"/>
    <lineage>
        <taxon>Bacteria</taxon>
        <taxon>Bacillati</taxon>
        <taxon>Actinomycetota</taxon>
        <taxon>Actinomycetes</taxon>
        <taxon>Mycobacteriales</taxon>
        <taxon>Mycobacteriaceae</taxon>
        <taxon>Mycobacterium</taxon>
        <taxon>environmental samples</taxon>
    </lineage>
</organism>
<gene>
    <name evidence="1" type="ORF">MHPYR_10317</name>
</gene>